<evidence type="ECO:0000313" key="2">
    <source>
        <dbReference type="EMBL" id="KKP47193.1"/>
    </source>
</evidence>
<evidence type="ECO:0008006" key="4">
    <source>
        <dbReference type="Google" id="ProtNLM"/>
    </source>
</evidence>
<dbReference type="InterPro" id="IPR000836">
    <property type="entry name" value="PRTase_dom"/>
</dbReference>
<dbReference type="Proteomes" id="UP000033995">
    <property type="component" value="Unassembled WGS sequence"/>
</dbReference>
<dbReference type="AlphaFoldDB" id="A0A0F9ZSF7"/>
<dbReference type="PANTHER" id="PTHR47505:SF1">
    <property type="entry name" value="DNA UTILIZATION PROTEIN YHGH"/>
    <property type="match status" value="1"/>
</dbReference>
<comment type="similarity">
    <text evidence="1">Belongs to the ComF/GntX family.</text>
</comment>
<reference evidence="2 3" key="1">
    <citation type="journal article" date="2015" name="Nature">
        <title>rRNA introns, odd ribosomes, and small enigmatic genomes across a large radiation of phyla.</title>
        <authorList>
            <person name="Brown C.T."/>
            <person name="Hug L.A."/>
            <person name="Thomas B.C."/>
            <person name="Sharon I."/>
            <person name="Castelle C.J."/>
            <person name="Singh A."/>
            <person name="Wilkins M.J."/>
            <person name="Williams K.H."/>
            <person name="Banfield J.F."/>
        </authorList>
    </citation>
    <scope>NUCLEOTIDE SEQUENCE [LARGE SCALE GENOMIC DNA]</scope>
</reference>
<dbReference type="InterPro" id="IPR051910">
    <property type="entry name" value="ComF/GntX_DNA_util-trans"/>
</dbReference>
<dbReference type="Gene3D" id="3.40.50.2020">
    <property type="match status" value="1"/>
</dbReference>
<comment type="caution">
    <text evidence="2">The sequence shown here is derived from an EMBL/GenBank/DDBJ whole genome shotgun (WGS) entry which is preliminary data.</text>
</comment>
<dbReference type="PANTHER" id="PTHR47505">
    <property type="entry name" value="DNA UTILIZATION PROTEIN YHGH"/>
    <property type="match status" value="1"/>
</dbReference>
<gene>
    <name evidence="2" type="ORF">UR38_C0005G0006</name>
</gene>
<accession>A0A0F9ZSF7</accession>
<evidence type="ECO:0000256" key="1">
    <source>
        <dbReference type="ARBA" id="ARBA00008007"/>
    </source>
</evidence>
<dbReference type="SUPFAM" id="SSF53271">
    <property type="entry name" value="PRTase-like"/>
    <property type="match status" value="1"/>
</dbReference>
<sequence>MILDLLFPKYCLECKKLGKYICDGCYCKVRPCNIIDNNYSIFKYEGVIRKAIISLKYKFAFDLVDELVSCVLRVLKINSKFLIFTASPVINSKLILVPIPLHKHRENWRGFNQAEIIGEKLAKKMNWKYIPDLLIRTKESKPQVQLKGLDRRKNLSGVFVVNTNHFISNNCSLVLFDDVYTTGSTINEAKKVLQESGFKNIQSLTIAR</sequence>
<organism evidence="2 3">
    <name type="scientific">Candidatus Woesebacteria bacterium GW2011_GWA2_33_28</name>
    <dbReference type="NCBI Taxonomy" id="1618561"/>
    <lineage>
        <taxon>Bacteria</taxon>
        <taxon>Candidatus Woeseibacteriota</taxon>
    </lineage>
</organism>
<dbReference type="InterPro" id="IPR029057">
    <property type="entry name" value="PRTase-like"/>
</dbReference>
<dbReference type="CDD" id="cd06223">
    <property type="entry name" value="PRTases_typeI"/>
    <property type="match status" value="1"/>
</dbReference>
<evidence type="ECO:0000313" key="3">
    <source>
        <dbReference type="Proteomes" id="UP000033995"/>
    </source>
</evidence>
<protein>
    <recommendedName>
        <fullName evidence="4">Phosphoribosyltransferase</fullName>
    </recommendedName>
</protein>
<dbReference type="EMBL" id="LBOZ01000005">
    <property type="protein sequence ID" value="KKP47193.1"/>
    <property type="molecule type" value="Genomic_DNA"/>
</dbReference>
<proteinExistence type="inferred from homology"/>
<name>A0A0F9ZSF7_9BACT</name>